<sequence>MKPLITLLFALIMLPAYSQDTEAVPAANYFMQVDKQGKTTDSLINAKAAGLVRIDAMPLTTIAVNNATGEETPATVKGTGFFYNGRLIKLSVAGANQGLLPKGYDGWFTENYYFGTDGLILVLVQCQNPPEGVGKCEGPMGQHRIYFKDNSLYNPKTFSRVRVCGWPPAAIIAKATVEQVIAQAGQYAKS</sequence>
<name>A0A0M9VIN8_9FLAO</name>
<dbReference type="STRING" id="1202724.AM493_13100"/>
<dbReference type="AlphaFoldDB" id="A0A0M9VIN8"/>
<reference evidence="2 3" key="1">
    <citation type="submission" date="2015-08" db="EMBL/GenBank/DDBJ databases">
        <title>Whole genome sequence of Flavobacterium akiainvivens IK-1T, from decaying Wikstroemia oahuensis, an endemic Hawaiian shrub.</title>
        <authorList>
            <person name="Wan X."/>
            <person name="Hou S."/>
            <person name="Saito J."/>
            <person name="Donachie S."/>
        </authorList>
    </citation>
    <scope>NUCLEOTIDE SEQUENCE [LARGE SCALE GENOMIC DNA]</scope>
    <source>
        <strain evidence="2 3">IK-1</strain>
    </source>
</reference>
<evidence type="ECO:0000256" key="1">
    <source>
        <dbReference type="SAM" id="SignalP"/>
    </source>
</evidence>
<protein>
    <submittedName>
        <fullName evidence="2">Uncharacterized protein</fullName>
    </submittedName>
</protein>
<dbReference type="PATRIC" id="fig|1202724.3.peg.2716"/>
<proteinExistence type="predicted"/>
<dbReference type="RefSeq" id="WP_054408482.1">
    <property type="nucleotide sequence ID" value="NZ_FOYA01000015.1"/>
</dbReference>
<accession>A0A0M9VIN8</accession>
<feature type="signal peptide" evidence="1">
    <location>
        <begin position="1"/>
        <end position="18"/>
    </location>
</feature>
<comment type="caution">
    <text evidence="2">The sequence shown here is derived from an EMBL/GenBank/DDBJ whole genome shotgun (WGS) entry which is preliminary data.</text>
</comment>
<evidence type="ECO:0000313" key="2">
    <source>
        <dbReference type="EMBL" id="KOS06860.1"/>
    </source>
</evidence>
<organism evidence="2 3">
    <name type="scientific">Flavobacterium akiainvivens</name>
    <dbReference type="NCBI Taxonomy" id="1202724"/>
    <lineage>
        <taxon>Bacteria</taxon>
        <taxon>Pseudomonadati</taxon>
        <taxon>Bacteroidota</taxon>
        <taxon>Flavobacteriia</taxon>
        <taxon>Flavobacteriales</taxon>
        <taxon>Flavobacteriaceae</taxon>
        <taxon>Flavobacterium</taxon>
    </lineage>
</organism>
<gene>
    <name evidence="2" type="ORF">AM493_13100</name>
</gene>
<keyword evidence="3" id="KW-1185">Reference proteome</keyword>
<dbReference type="EMBL" id="LIYD01000005">
    <property type="protein sequence ID" value="KOS06860.1"/>
    <property type="molecule type" value="Genomic_DNA"/>
</dbReference>
<feature type="chain" id="PRO_5005839011" evidence="1">
    <location>
        <begin position="19"/>
        <end position="190"/>
    </location>
</feature>
<evidence type="ECO:0000313" key="3">
    <source>
        <dbReference type="Proteomes" id="UP000037755"/>
    </source>
</evidence>
<dbReference type="Proteomes" id="UP000037755">
    <property type="component" value="Unassembled WGS sequence"/>
</dbReference>
<keyword evidence="1" id="KW-0732">Signal</keyword>